<comment type="caution">
    <text evidence="1">The sequence shown here is derived from an EMBL/GenBank/DDBJ whole genome shotgun (WGS) entry which is preliminary data.</text>
</comment>
<dbReference type="EMBL" id="JAULSU010000001">
    <property type="protein sequence ID" value="KAK0631276.1"/>
    <property type="molecule type" value="Genomic_DNA"/>
</dbReference>
<name>A0AA39XC97_9PEZI</name>
<organism evidence="1 2">
    <name type="scientific">Immersiella caudata</name>
    <dbReference type="NCBI Taxonomy" id="314043"/>
    <lineage>
        <taxon>Eukaryota</taxon>
        <taxon>Fungi</taxon>
        <taxon>Dikarya</taxon>
        <taxon>Ascomycota</taxon>
        <taxon>Pezizomycotina</taxon>
        <taxon>Sordariomycetes</taxon>
        <taxon>Sordariomycetidae</taxon>
        <taxon>Sordariales</taxon>
        <taxon>Lasiosphaeriaceae</taxon>
        <taxon>Immersiella</taxon>
    </lineage>
</organism>
<protein>
    <submittedName>
        <fullName evidence="1">Uncharacterized protein</fullName>
    </submittedName>
</protein>
<dbReference type="AlphaFoldDB" id="A0AA39XC97"/>
<proteinExistence type="predicted"/>
<sequence length="341" mass="37646">MTNKSPYFAALMRPKNLFPLPVNRALLRTMAGPGRAFPHRGNLLHMAFSRPTAQQPGCQPRDVTMFDWAEVITFFHTDASTPLIVDPARYTGAAIPCLKLNCHGDCARYGIATTEEGITMMGTPHRKLHHWVSPYAVMLQLPWVSRWAYTNLDLVTTSADPVAAQQNDQAAFLDACAQFCPSTGVVDHIVHEPFGGTQLLFRTDGAAVHLHHLTAFNRFLASIIPAGQNRISHVVARAGDTTLAKLRSRITKTAFASFWEEYVAGLDRETDHDHVPASPYDATPGPHAQEASLFGEEDRAKIEAAWQPEQHGGGFQQLQEILQGELAEMLPGVNVLVRFHP</sequence>
<evidence type="ECO:0000313" key="1">
    <source>
        <dbReference type="EMBL" id="KAK0631276.1"/>
    </source>
</evidence>
<reference evidence="1" key="1">
    <citation type="submission" date="2023-06" db="EMBL/GenBank/DDBJ databases">
        <title>Genome-scale phylogeny and comparative genomics of the fungal order Sordariales.</title>
        <authorList>
            <consortium name="Lawrence Berkeley National Laboratory"/>
            <person name="Hensen N."/>
            <person name="Bonometti L."/>
            <person name="Westerberg I."/>
            <person name="Brannstrom I.O."/>
            <person name="Guillou S."/>
            <person name="Cros-Aarteil S."/>
            <person name="Calhoun S."/>
            <person name="Haridas S."/>
            <person name="Kuo A."/>
            <person name="Mondo S."/>
            <person name="Pangilinan J."/>
            <person name="Riley R."/>
            <person name="Labutti K."/>
            <person name="Andreopoulos B."/>
            <person name="Lipzen A."/>
            <person name="Chen C."/>
            <person name="Yanf M."/>
            <person name="Daum C."/>
            <person name="Ng V."/>
            <person name="Clum A."/>
            <person name="Steindorff A."/>
            <person name="Ohm R."/>
            <person name="Martin F."/>
            <person name="Silar P."/>
            <person name="Natvig D."/>
            <person name="Lalanne C."/>
            <person name="Gautier V."/>
            <person name="Ament-Velasquez S.L."/>
            <person name="Kruys A."/>
            <person name="Hutchinson M.I."/>
            <person name="Powell A.J."/>
            <person name="Barry K."/>
            <person name="Miller A.N."/>
            <person name="Grigoriev I.V."/>
            <person name="Debuchy R."/>
            <person name="Gladieux P."/>
            <person name="Thoren M.H."/>
            <person name="Johannesson H."/>
        </authorList>
    </citation>
    <scope>NUCLEOTIDE SEQUENCE</scope>
    <source>
        <strain evidence="1">CBS 606.72</strain>
    </source>
</reference>
<keyword evidence="2" id="KW-1185">Reference proteome</keyword>
<evidence type="ECO:0000313" key="2">
    <source>
        <dbReference type="Proteomes" id="UP001175000"/>
    </source>
</evidence>
<gene>
    <name evidence="1" type="ORF">B0T14DRAFT_925</name>
</gene>
<accession>A0AA39XC97</accession>
<dbReference type="Proteomes" id="UP001175000">
    <property type="component" value="Unassembled WGS sequence"/>
</dbReference>